<keyword evidence="4" id="KW-1185">Reference proteome</keyword>
<dbReference type="RefSeq" id="WP_060535072.1">
    <property type="nucleotide sequence ID" value="NZ_CP013023.1"/>
</dbReference>
<dbReference type="EMBL" id="CP013023">
    <property type="protein sequence ID" value="ANF96964.1"/>
    <property type="molecule type" value="Genomic_DNA"/>
</dbReference>
<protein>
    <submittedName>
        <fullName evidence="3">Uncharacterized protein</fullName>
    </submittedName>
</protein>
<keyword evidence="2" id="KW-0472">Membrane</keyword>
<feature type="compositionally biased region" description="Low complexity" evidence="1">
    <location>
        <begin position="89"/>
        <end position="99"/>
    </location>
</feature>
<name>A0A172ZH49_9BACL</name>
<evidence type="ECO:0000313" key="3">
    <source>
        <dbReference type="EMBL" id="ANF96964.1"/>
    </source>
</evidence>
<evidence type="ECO:0000313" key="4">
    <source>
        <dbReference type="Proteomes" id="UP000078148"/>
    </source>
</evidence>
<evidence type="ECO:0000256" key="1">
    <source>
        <dbReference type="SAM" id="MobiDB-lite"/>
    </source>
</evidence>
<dbReference type="Proteomes" id="UP000078148">
    <property type="component" value="Chromosome"/>
</dbReference>
<dbReference type="KEGG" id="pbv:AR543_13745"/>
<organism evidence="3 4">
    <name type="scientific">Paenibacillus bovis</name>
    <dbReference type="NCBI Taxonomy" id="1616788"/>
    <lineage>
        <taxon>Bacteria</taxon>
        <taxon>Bacillati</taxon>
        <taxon>Bacillota</taxon>
        <taxon>Bacilli</taxon>
        <taxon>Bacillales</taxon>
        <taxon>Paenibacillaceae</taxon>
        <taxon>Paenibacillus</taxon>
    </lineage>
</organism>
<reference evidence="3 4" key="2">
    <citation type="journal article" date="2016" name="Int. J. Syst. Evol. Microbiol.">
        <title>Paenibacillus bovis sp. nov., isolated from raw yak (Bos grunniens) milk.</title>
        <authorList>
            <person name="Gao C."/>
            <person name="Han J."/>
            <person name="Liu Z."/>
            <person name="Xu X."/>
            <person name="Hang F."/>
            <person name="Wu Z."/>
        </authorList>
    </citation>
    <scope>NUCLEOTIDE SEQUENCE [LARGE SCALE GENOMIC DNA]</scope>
    <source>
        <strain evidence="3 4">BD3526</strain>
    </source>
</reference>
<keyword evidence="2" id="KW-0812">Transmembrane</keyword>
<accession>A0A172ZH49</accession>
<reference evidence="4" key="1">
    <citation type="submission" date="2015-10" db="EMBL/GenBank/DDBJ databases">
        <title>Genome of Paenibacillus bovis sp. nov.</title>
        <authorList>
            <person name="Wu Z."/>
            <person name="Gao C."/>
            <person name="Liu Z."/>
            <person name="Zheng H."/>
        </authorList>
    </citation>
    <scope>NUCLEOTIDE SEQUENCE [LARGE SCALE GENOMIC DNA]</scope>
    <source>
        <strain evidence="4">BD3526</strain>
    </source>
</reference>
<gene>
    <name evidence="3" type="ORF">AR543_13745</name>
</gene>
<feature type="region of interest" description="Disordered" evidence="1">
    <location>
        <begin position="82"/>
        <end position="101"/>
    </location>
</feature>
<keyword evidence="2" id="KW-1133">Transmembrane helix</keyword>
<dbReference type="AlphaFoldDB" id="A0A172ZH49"/>
<dbReference type="STRING" id="1616788.AR543_13745"/>
<feature type="transmembrane region" description="Helical" evidence="2">
    <location>
        <begin position="61"/>
        <end position="79"/>
    </location>
</feature>
<evidence type="ECO:0000256" key="2">
    <source>
        <dbReference type="SAM" id="Phobius"/>
    </source>
</evidence>
<proteinExistence type="predicted"/>
<dbReference type="OrthoDB" id="2665022at2"/>
<sequence length="124" mass="14153">MTADHSPNQEQQYIRQQLEQELQSIQFHGHDDVLHQTHPESLRSRIHALWNYEFELSLRPIGITGALAAATFAACLILFNNNPNPPAQDPANPSSSDSQRQLIQIGGNTYWQDQYEQAVKHYES</sequence>